<name>A0A1E5JTZ2_9GAMM</name>
<dbReference type="PATRIC" id="fig|45071.6.peg.1145"/>
<gene>
    <name evidence="1" type="ORF">lpari_00989</name>
</gene>
<protein>
    <submittedName>
        <fullName evidence="1">Uncharacterized protein</fullName>
    </submittedName>
</protein>
<comment type="caution">
    <text evidence="1">The sequence shown here is derived from an EMBL/GenBank/DDBJ whole genome shotgun (WGS) entry which is preliminary data.</text>
</comment>
<reference evidence="1 2" key="1">
    <citation type="submission" date="2016-02" db="EMBL/GenBank/DDBJ databases">
        <title>Secondary metabolites in Legionella.</title>
        <authorList>
            <person name="Tobias N.J."/>
            <person name="Bode H.B."/>
        </authorList>
    </citation>
    <scope>NUCLEOTIDE SEQUENCE [LARGE SCALE GENOMIC DNA]</scope>
    <source>
        <strain evidence="1 2">DSM 19216</strain>
    </source>
</reference>
<keyword evidence="2" id="KW-1185">Reference proteome</keyword>
<evidence type="ECO:0000313" key="2">
    <source>
        <dbReference type="Proteomes" id="UP000095229"/>
    </source>
</evidence>
<proteinExistence type="predicted"/>
<dbReference type="Proteomes" id="UP000095229">
    <property type="component" value="Unassembled WGS sequence"/>
</dbReference>
<dbReference type="AlphaFoldDB" id="A0A1E5JTZ2"/>
<dbReference type="RefSeq" id="WP_058516952.1">
    <property type="nucleotide sequence ID" value="NZ_CAAAIE010000006.1"/>
</dbReference>
<sequence length="184" mass="20999">MKSKFPKVLFSFEPTQSDLVKKSENIEVNYESGGLGYCARNHDTPITKELLKEAVEMMRLVQPKNHDIHIRTKDLADNVSLLPESVTSVVYWDSQINSSDDWLKNVSEEMALQSQKACIDLLENLPGHVTKVRIRTGKKWKDADEVIKAIPAHCTCFTVNADVIENCSFDELFKFFSSFPKQMQ</sequence>
<organism evidence="1 2">
    <name type="scientific">Legionella parisiensis</name>
    <dbReference type="NCBI Taxonomy" id="45071"/>
    <lineage>
        <taxon>Bacteria</taxon>
        <taxon>Pseudomonadati</taxon>
        <taxon>Pseudomonadota</taxon>
        <taxon>Gammaproteobacteria</taxon>
        <taxon>Legionellales</taxon>
        <taxon>Legionellaceae</taxon>
        <taxon>Legionella</taxon>
    </lineage>
</organism>
<dbReference type="EMBL" id="LSOG01000034">
    <property type="protein sequence ID" value="OEH47965.1"/>
    <property type="molecule type" value="Genomic_DNA"/>
</dbReference>
<evidence type="ECO:0000313" key="1">
    <source>
        <dbReference type="EMBL" id="OEH47965.1"/>
    </source>
</evidence>
<accession>A0A1E5JTZ2</accession>